<dbReference type="InterPro" id="IPR004843">
    <property type="entry name" value="Calcineurin-like_PHP"/>
</dbReference>
<dbReference type="GO" id="GO:0016020">
    <property type="term" value="C:membrane"/>
    <property type="evidence" value="ECO:0007669"/>
    <property type="project" value="UniProtKB-SubCell"/>
</dbReference>
<sequence length="509" mass="57143">MSALFLRGFRLLLLPSVIATFYLYFYPTFQQCSFPSNASTGQPAPFRLLAFGDPQLEGDTSLPDHGHTELFPSIRRVVDSIQQQGLGAATSSLSTESRRLWHEDLPRAFKTYHKKLDLWGNDRYLAHIYRTINRHTDPTHVVVLGDLLGSQWIDDDEFGRRAERFWTTVFAGAEKVPSNVAEFKDTPAEPLGADRSWQNRIIAVAGNHDIGYAGDIDLDRIERFENAFGRVNYEARFFLNDSSTIDHTTGQPLVPSLRLVILNSMNLDEPASNMELYQNSNDHLNQRFYWEIPQNPSTGTILLTHIPLYKPAGICTDGPFFDYFPHERGSSFSGGIKEQNHLSEAVSTRILEGVVGPERTRKSIILNGHDHAGCDTYHSRSIVEDIPPPPEPKWKIQKYPDARRRRMKNANLTGVREVTVRSMMGEFGGNAGLLSAWWDQEKQEWKFEYGTCQAGVQHIWWAVHVADLVVLGVGGLAALLAVVGGGAGGKAKDVAGKKKNKKKAKRKEQ</sequence>
<dbReference type="GO" id="GO:0005783">
    <property type="term" value="C:endoplasmic reticulum"/>
    <property type="evidence" value="ECO:0007669"/>
    <property type="project" value="TreeGrafter"/>
</dbReference>
<dbReference type="AlphaFoldDB" id="A0A6A6FU17"/>
<name>A0A6A6FU17_9PEZI</name>
<dbReference type="Proteomes" id="UP000799539">
    <property type="component" value="Unassembled WGS sequence"/>
</dbReference>
<dbReference type="GO" id="GO:0006506">
    <property type="term" value="P:GPI anchor biosynthetic process"/>
    <property type="evidence" value="ECO:0007669"/>
    <property type="project" value="InterPro"/>
</dbReference>
<feature type="compositionally biased region" description="Basic residues" evidence="5">
    <location>
        <begin position="497"/>
        <end position="509"/>
    </location>
</feature>
<organism evidence="8 9">
    <name type="scientific">Cercospora zeae-maydis SCOH1-5</name>
    <dbReference type="NCBI Taxonomy" id="717836"/>
    <lineage>
        <taxon>Eukaryota</taxon>
        <taxon>Fungi</taxon>
        <taxon>Dikarya</taxon>
        <taxon>Ascomycota</taxon>
        <taxon>Pezizomycotina</taxon>
        <taxon>Dothideomycetes</taxon>
        <taxon>Dothideomycetidae</taxon>
        <taxon>Mycosphaerellales</taxon>
        <taxon>Mycosphaerellaceae</taxon>
        <taxon>Cercospora</taxon>
    </lineage>
</organism>
<dbReference type="PANTHER" id="PTHR13315:SF1">
    <property type="entry name" value="PROTEIN TED1"/>
    <property type="match status" value="1"/>
</dbReference>
<comment type="subcellular location">
    <subcellularLocation>
        <location evidence="1">Membrane</location>
        <topology evidence="1">Multi-pass membrane protein</topology>
    </subcellularLocation>
</comment>
<keyword evidence="4 6" id="KW-0472">Membrane</keyword>
<dbReference type="Gene3D" id="3.60.21.10">
    <property type="match status" value="1"/>
</dbReference>
<proteinExistence type="predicted"/>
<evidence type="ECO:0000313" key="9">
    <source>
        <dbReference type="Proteomes" id="UP000799539"/>
    </source>
</evidence>
<evidence type="ECO:0000256" key="4">
    <source>
        <dbReference type="ARBA" id="ARBA00023136"/>
    </source>
</evidence>
<gene>
    <name evidence="8" type="ORF">CERZMDRAFT_32224</name>
</gene>
<dbReference type="PANTHER" id="PTHR13315">
    <property type="entry name" value="METALLO PHOSPHOESTERASE RELATED"/>
    <property type="match status" value="1"/>
</dbReference>
<feature type="transmembrane region" description="Helical" evidence="6">
    <location>
        <begin position="459"/>
        <end position="483"/>
    </location>
</feature>
<keyword evidence="9" id="KW-1185">Reference proteome</keyword>
<evidence type="ECO:0000256" key="1">
    <source>
        <dbReference type="ARBA" id="ARBA00004141"/>
    </source>
</evidence>
<evidence type="ECO:0000259" key="7">
    <source>
        <dbReference type="Pfam" id="PF00149"/>
    </source>
</evidence>
<reference evidence="8" key="1">
    <citation type="journal article" date="2020" name="Stud. Mycol.">
        <title>101 Dothideomycetes genomes: a test case for predicting lifestyles and emergence of pathogens.</title>
        <authorList>
            <person name="Haridas S."/>
            <person name="Albert R."/>
            <person name="Binder M."/>
            <person name="Bloem J."/>
            <person name="Labutti K."/>
            <person name="Salamov A."/>
            <person name="Andreopoulos B."/>
            <person name="Baker S."/>
            <person name="Barry K."/>
            <person name="Bills G."/>
            <person name="Bluhm B."/>
            <person name="Cannon C."/>
            <person name="Castanera R."/>
            <person name="Culley D."/>
            <person name="Daum C."/>
            <person name="Ezra D."/>
            <person name="Gonzalez J."/>
            <person name="Henrissat B."/>
            <person name="Kuo A."/>
            <person name="Liang C."/>
            <person name="Lipzen A."/>
            <person name="Lutzoni F."/>
            <person name="Magnuson J."/>
            <person name="Mondo S."/>
            <person name="Nolan M."/>
            <person name="Ohm R."/>
            <person name="Pangilinan J."/>
            <person name="Park H.-J."/>
            <person name="Ramirez L."/>
            <person name="Alfaro M."/>
            <person name="Sun H."/>
            <person name="Tritt A."/>
            <person name="Yoshinaga Y."/>
            <person name="Zwiers L.-H."/>
            <person name="Turgeon B."/>
            <person name="Goodwin S."/>
            <person name="Spatafora J."/>
            <person name="Crous P."/>
            <person name="Grigoriev I."/>
        </authorList>
    </citation>
    <scope>NUCLEOTIDE SEQUENCE</scope>
    <source>
        <strain evidence="8">SCOH1-5</strain>
    </source>
</reference>
<dbReference type="Pfam" id="PF00149">
    <property type="entry name" value="Metallophos"/>
    <property type="match status" value="1"/>
</dbReference>
<evidence type="ECO:0000256" key="2">
    <source>
        <dbReference type="ARBA" id="ARBA00022692"/>
    </source>
</evidence>
<dbReference type="SUPFAM" id="SSF56300">
    <property type="entry name" value="Metallo-dependent phosphatases"/>
    <property type="match status" value="1"/>
</dbReference>
<evidence type="ECO:0000256" key="6">
    <source>
        <dbReference type="SAM" id="Phobius"/>
    </source>
</evidence>
<feature type="region of interest" description="Disordered" evidence="5">
    <location>
        <begin position="486"/>
        <end position="509"/>
    </location>
</feature>
<evidence type="ECO:0000256" key="5">
    <source>
        <dbReference type="SAM" id="MobiDB-lite"/>
    </source>
</evidence>
<evidence type="ECO:0000313" key="8">
    <source>
        <dbReference type="EMBL" id="KAF2216814.1"/>
    </source>
</evidence>
<keyword evidence="2 6" id="KW-0812">Transmembrane</keyword>
<dbReference type="InterPro" id="IPR033308">
    <property type="entry name" value="PGAP5/Cdc1/Ted1"/>
</dbReference>
<dbReference type="InterPro" id="IPR029052">
    <property type="entry name" value="Metallo-depent_PP-like"/>
</dbReference>
<dbReference type="OrthoDB" id="9984693at2759"/>
<protein>
    <recommendedName>
        <fullName evidence="7">Calcineurin-like phosphoesterase domain-containing protein</fullName>
    </recommendedName>
</protein>
<evidence type="ECO:0000256" key="3">
    <source>
        <dbReference type="ARBA" id="ARBA00022989"/>
    </source>
</evidence>
<feature type="domain" description="Calcineurin-like phosphoesterase" evidence="7">
    <location>
        <begin position="119"/>
        <end position="322"/>
    </location>
</feature>
<keyword evidence="3 6" id="KW-1133">Transmembrane helix</keyword>
<dbReference type="EMBL" id="ML992663">
    <property type="protein sequence ID" value="KAF2216814.1"/>
    <property type="molecule type" value="Genomic_DNA"/>
</dbReference>
<accession>A0A6A6FU17</accession>
<dbReference type="GO" id="GO:0016787">
    <property type="term" value="F:hydrolase activity"/>
    <property type="evidence" value="ECO:0007669"/>
    <property type="project" value="InterPro"/>
</dbReference>